<name>A0ABM4CAE4_HYDVU</name>
<dbReference type="GeneID" id="136083163"/>
<keyword evidence="1" id="KW-1185">Reference proteome</keyword>
<protein>
    <submittedName>
        <fullName evidence="2">Uncharacterized protein LOC136083163</fullName>
    </submittedName>
</protein>
<reference evidence="2" key="1">
    <citation type="submission" date="2025-08" db="UniProtKB">
        <authorList>
            <consortium name="RefSeq"/>
        </authorList>
    </citation>
    <scope>IDENTIFICATION</scope>
</reference>
<dbReference type="Proteomes" id="UP001652625">
    <property type="component" value="Chromosome 08"/>
</dbReference>
<sequence>MTLILKRHESCAEHYDSFGKWVDLKKRLSTSQTTKKMYHTEVQHWDSVIKRIVNIILVMASENMTFRRSSYQLFSENNFSLIIDCTPDNSHKEQKPIIIR</sequence>
<proteinExistence type="predicted"/>
<accession>A0ABM4CAE4</accession>
<evidence type="ECO:0000313" key="1">
    <source>
        <dbReference type="Proteomes" id="UP001652625"/>
    </source>
</evidence>
<gene>
    <name evidence="2" type="primary">LOC136083163</name>
</gene>
<organism evidence="1 2">
    <name type="scientific">Hydra vulgaris</name>
    <name type="common">Hydra</name>
    <name type="synonym">Hydra attenuata</name>
    <dbReference type="NCBI Taxonomy" id="6087"/>
    <lineage>
        <taxon>Eukaryota</taxon>
        <taxon>Metazoa</taxon>
        <taxon>Cnidaria</taxon>
        <taxon>Hydrozoa</taxon>
        <taxon>Hydroidolina</taxon>
        <taxon>Anthoathecata</taxon>
        <taxon>Aplanulata</taxon>
        <taxon>Hydridae</taxon>
        <taxon>Hydra</taxon>
    </lineage>
</organism>
<dbReference type="RefSeq" id="XP_065658641.1">
    <property type="nucleotide sequence ID" value="XM_065802569.1"/>
</dbReference>
<evidence type="ECO:0000313" key="2">
    <source>
        <dbReference type="RefSeq" id="XP_065658641.1"/>
    </source>
</evidence>